<protein>
    <submittedName>
        <fullName evidence="1">Uncharacterized protein</fullName>
    </submittedName>
</protein>
<dbReference type="RefSeq" id="WP_130606798.1">
    <property type="nucleotide sequence ID" value="NZ_AP019368.1"/>
</dbReference>
<sequence>MSSVKLNKKIAQGCKVSLNILARYYALKSEENIEEFVLYPSEDIDACSGQILFEENIENDEFFIGIQFGHKIYQEFENEKIISLNSLAVVAEETSHFKLITDSVLAKSNVSKLEIETLGEIDRFLCLMHWNYENNLHKIERNWQNLHQICDEVFQGKRFKENKNPLYVDAEALAFKHLRQAFAKEWDSTHFNFAIPDKQACQYLTDFRKMILRA</sequence>
<name>A0A4P2VKE2_FLUSA</name>
<evidence type="ECO:0000313" key="1">
    <source>
        <dbReference type="EMBL" id="BBH52364.1"/>
    </source>
</evidence>
<reference evidence="1 2" key="1">
    <citation type="submission" date="2018-12" db="EMBL/GenBank/DDBJ databases">
        <title>Rubrispira sanarue gen. nov., sp., nov., a member of the order Silvanigrellales, isolated from a brackish lake in Hamamatsu Japan.</title>
        <authorList>
            <person name="Maejima Y."/>
            <person name="Iino T."/>
            <person name="Muraguchi Y."/>
            <person name="Fukuda K."/>
            <person name="Nojiri H."/>
            <person name="Ohkuma M."/>
            <person name="Moriuchi R."/>
            <person name="Dohra H."/>
            <person name="Kimbara K."/>
            <person name="Shintani M."/>
        </authorList>
    </citation>
    <scope>NUCLEOTIDE SEQUENCE [LARGE SCALE GENOMIC DNA]</scope>
    <source>
        <strain evidence="1 2">RF1110005</strain>
    </source>
</reference>
<accession>A0A4P2VKE2</accession>
<dbReference type="EMBL" id="AP019368">
    <property type="protein sequence ID" value="BBH52364.1"/>
    <property type="molecule type" value="Genomic_DNA"/>
</dbReference>
<evidence type="ECO:0000313" key="2">
    <source>
        <dbReference type="Proteomes" id="UP000291236"/>
    </source>
</evidence>
<dbReference type="AlphaFoldDB" id="A0A4P2VKE2"/>
<organism evidence="1 2">
    <name type="scientific">Fluviispira sanaruensis</name>
    <dbReference type="NCBI Taxonomy" id="2493639"/>
    <lineage>
        <taxon>Bacteria</taxon>
        <taxon>Pseudomonadati</taxon>
        <taxon>Bdellovibrionota</taxon>
        <taxon>Oligoflexia</taxon>
        <taxon>Silvanigrellales</taxon>
        <taxon>Silvanigrellaceae</taxon>
        <taxon>Fluviispira</taxon>
    </lineage>
</organism>
<gene>
    <name evidence="1" type="ORF">JCM31447_08050</name>
</gene>
<dbReference type="OrthoDB" id="5293998at2"/>
<proteinExistence type="predicted"/>
<dbReference type="Proteomes" id="UP000291236">
    <property type="component" value="Chromosome"/>
</dbReference>
<dbReference type="KEGG" id="sbf:JCM31447_08050"/>
<keyword evidence="2" id="KW-1185">Reference proteome</keyword>